<comment type="caution">
    <text evidence="4">The sequence shown here is derived from an EMBL/GenBank/DDBJ whole genome shotgun (WGS) entry which is preliminary data.</text>
</comment>
<dbReference type="SMART" id="SM00460">
    <property type="entry name" value="TGc"/>
    <property type="match status" value="1"/>
</dbReference>
<accession>A0A0F8KNK9</accession>
<evidence type="ECO:0000313" key="8">
    <source>
        <dbReference type="Proteomes" id="UP000034064"/>
    </source>
</evidence>
<dbReference type="EMBL" id="JJPS01000121">
    <property type="protein sequence ID" value="KKG89408.1"/>
    <property type="molecule type" value="Genomic_DNA"/>
</dbReference>
<sequence length="457" mass="52216">MKRNGMILLTAFIMTASFFACEDLETGSSLARETGYITDIYDAISGGISGGNISEAAENDTGFCRSTVENRISGSWYFRLIDIFENKCYIVENWDRKFDLPPGQGERMKNRDHAMRHRSPFIRRGNPEQIPPAFAGEEPVRSGIPEREEFNNFMKEQSMESENISSSYRAYVTPDALAVRSYLEENGLDDKYEIYESALSWVWVSDETLNNVEEKWLTPAAFLEETSSYLSNPVYGEPASDCEEQANTLASLLIASGEYNGSTVRVVVGKVDFGEVSGGHAWVEVYEDGKWFPLDPTDGPYYDDDSSELVSADSSEKGYDKYRNSAYPAVEIWYYYNDKYFIDLDLRLENAPVYWNNMPESYQNINQVEDDNSDNLIFSILLPRIHSYMKWNRKTEGAPFSHFAFEPDCAAVKLHNFLYESKAKSGSLIFSGRRSVYLAERLEEFIVVFCRNSYPFV</sequence>
<dbReference type="Proteomes" id="UP000033987">
    <property type="component" value="Unassembled WGS sequence"/>
</dbReference>
<dbReference type="EMBL" id="JJQA01000008">
    <property type="protein sequence ID" value="KKH20777.1"/>
    <property type="molecule type" value="Genomic_DNA"/>
</dbReference>
<organism evidence="4 10">
    <name type="scientific">Methanosarcina mazei</name>
    <name type="common">Methanosarcina frisia</name>
    <dbReference type="NCBI Taxonomy" id="2209"/>
    <lineage>
        <taxon>Archaea</taxon>
        <taxon>Methanobacteriati</taxon>
        <taxon>Methanobacteriota</taxon>
        <taxon>Stenosarchaea group</taxon>
        <taxon>Methanomicrobia</taxon>
        <taxon>Methanosarcinales</taxon>
        <taxon>Methanosarcinaceae</taxon>
        <taxon>Methanosarcina</taxon>
    </lineage>
</organism>
<evidence type="ECO:0000313" key="11">
    <source>
        <dbReference type="Proteomes" id="UP000034950"/>
    </source>
</evidence>
<evidence type="ECO:0000313" key="5">
    <source>
        <dbReference type="EMBL" id="KKH17424.1"/>
    </source>
</evidence>
<dbReference type="Pfam" id="PF01841">
    <property type="entry name" value="Transglut_core"/>
    <property type="match status" value="1"/>
</dbReference>
<dbReference type="Proteomes" id="UP000034733">
    <property type="component" value="Unassembled WGS sequence"/>
</dbReference>
<dbReference type="Gene3D" id="3.10.620.30">
    <property type="match status" value="1"/>
</dbReference>
<proteinExistence type="predicted"/>
<dbReference type="EMBL" id="JJPR01000039">
    <property type="protein sequence ID" value="KKG88917.1"/>
    <property type="molecule type" value="Genomic_DNA"/>
</dbReference>
<evidence type="ECO:0000313" key="6">
    <source>
        <dbReference type="EMBL" id="KKH20777.1"/>
    </source>
</evidence>
<evidence type="ECO:0000313" key="10">
    <source>
        <dbReference type="Proteomes" id="UP000034733"/>
    </source>
</evidence>
<dbReference type="AlphaFoldDB" id="A0A0F8KNK9"/>
<protein>
    <recommendedName>
        <fullName evidence="1">Transglutaminase-like domain-containing protein</fullName>
    </recommendedName>
</protein>
<dbReference type="InterPro" id="IPR038765">
    <property type="entry name" value="Papain-like_cys_pep_sf"/>
</dbReference>
<reference evidence="7 8" key="1">
    <citation type="journal article" date="2015" name="ISME J.">
        <title>Genomic and phenotypic differentiation among Methanosarcina mazei populations from Columbia River sediment.</title>
        <authorList>
            <person name="Youngblut N.D."/>
            <person name="Wirth J.S."/>
            <person name="Henriksen J.R."/>
            <person name="Smith M."/>
            <person name="Simon H."/>
            <person name="Metcalf W.W."/>
            <person name="Whitaker R.J."/>
        </authorList>
    </citation>
    <scope>NUCLEOTIDE SEQUENCE [LARGE SCALE GENOMIC DNA]</scope>
    <source>
        <strain evidence="6 8">1.F.A.1A.3</strain>
        <strain evidence="4 10">1.F.A.1B.3</strain>
        <strain evidence="5 7">1.F.A.1B.4</strain>
        <strain evidence="2 11">3.H.A.2.6</strain>
        <strain evidence="3 9">3.H.A.2.8</strain>
    </source>
</reference>
<evidence type="ECO:0000313" key="4">
    <source>
        <dbReference type="EMBL" id="KKH15332.1"/>
    </source>
</evidence>
<evidence type="ECO:0000259" key="1">
    <source>
        <dbReference type="SMART" id="SM00460"/>
    </source>
</evidence>
<dbReference type="InterPro" id="IPR002931">
    <property type="entry name" value="Transglutaminase-like"/>
</dbReference>
<evidence type="ECO:0000313" key="7">
    <source>
        <dbReference type="Proteomes" id="UP000033987"/>
    </source>
</evidence>
<feature type="domain" description="Transglutaminase-like" evidence="1">
    <location>
        <begin position="234"/>
        <end position="298"/>
    </location>
</feature>
<evidence type="ECO:0000313" key="3">
    <source>
        <dbReference type="EMBL" id="KKG89408.1"/>
    </source>
</evidence>
<evidence type="ECO:0000313" key="2">
    <source>
        <dbReference type="EMBL" id="KKG88917.1"/>
    </source>
</evidence>
<dbReference type="EMBL" id="JJQB01000143">
    <property type="protein sequence ID" value="KKH15332.1"/>
    <property type="molecule type" value="Genomic_DNA"/>
</dbReference>
<evidence type="ECO:0000313" key="9">
    <source>
        <dbReference type="Proteomes" id="UP000034409"/>
    </source>
</evidence>
<dbReference type="PROSITE" id="PS51257">
    <property type="entry name" value="PROKAR_LIPOPROTEIN"/>
    <property type="match status" value="1"/>
</dbReference>
<dbReference type="Proteomes" id="UP000034950">
    <property type="component" value="Unassembled WGS sequence"/>
</dbReference>
<dbReference type="SUPFAM" id="SSF54001">
    <property type="entry name" value="Cysteine proteinases"/>
    <property type="match status" value="2"/>
</dbReference>
<name>A0A0F8KNK9_METMZ</name>
<dbReference type="Proteomes" id="UP000034064">
    <property type="component" value="Unassembled WGS sequence"/>
</dbReference>
<gene>
    <name evidence="6" type="ORF">DU44_09605</name>
    <name evidence="4" type="ORF">DU48_07445</name>
    <name evidence="2" type="ORF">DU57_11400</name>
    <name evidence="3" type="ORF">DU59_13140</name>
    <name evidence="5" type="ORF">DU65_16650</name>
</gene>
<dbReference type="EMBL" id="JJQC01000142">
    <property type="protein sequence ID" value="KKH17424.1"/>
    <property type="molecule type" value="Genomic_DNA"/>
</dbReference>
<dbReference type="Proteomes" id="UP000034409">
    <property type="component" value="Unassembled WGS sequence"/>
</dbReference>